<proteinExistence type="predicted"/>
<protein>
    <submittedName>
        <fullName evidence="2">Putative transposase</fullName>
    </submittedName>
</protein>
<accession>A0A0F3M8E7</accession>
<dbReference type="EMBL" id="LANO01000035">
    <property type="protein sequence ID" value="KJV51911.1"/>
    <property type="molecule type" value="Genomic_DNA"/>
</dbReference>
<evidence type="ECO:0000313" key="3">
    <source>
        <dbReference type="Proteomes" id="UP000033769"/>
    </source>
</evidence>
<gene>
    <name evidence="2" type="ORF">OTSGILL_1935</name>
</gene>
<evidence type="ECO:0000259" key="1">
    <source>
        <dbReference type="Pfam" id="PF13612"/>
    </source>
</evidence>
<sequence>MVYVYFTNLRKDMKTYLLDIDDKHLLNKHSLIQDVFNVLKKTYPFRAY</sequence>
<dbReference type="AlphaFoldDB" id="A0A0F3M8E7"/>
<dbReference type="InterPro" id="IPR025668">
    <property type="entry name" value="Tnp_DDE_dom"/>
</dbReference>
<dbReference type="Pfam" id="PF13612">
    <property type="entry name" value="DDE_Tnp_1_3"/>
    <property type="match status" value="1"/>
</dbReference>
<feature type="domain" description="Transposase DDE" evidence="1">
    <location>
        <begin position="6"/>
        <end position="42"/>
    </location>
</feature>
<name>A0A0F3M8E7_ORITS</name>
<dbReference type="Proteomes" id="UP000033769">
    <property type="component" value="Unassembled WGS sequence"/>
</dbReference>
<comment type="caution">
    <text evidence="2">The sequence shown here is derived from an EMBL/GenBank/DDBJ whole genome shotgun (WGS) entry which is preliminary data.</text>
</comment>
<dbReference type="PATRIC" id="fig|1359184.3.peg.1605"/>
<evidence type="ECO:0000313" key="2">
    <source>
        <dbReference type="EMBL" id="KJV51911.1"/>
    </source>
</evidence>
<reference evidence="2 3" key="1">
    <citation type="submission" date="2015-02" db="EMBL/GenBank/DDBJ databases">
        <title>Genome Sequencing of Rickettsiales.</title>
        <authorList>
            <person name="Daugherty S.C."/>
            <person name="Su Q."/>
            <person name="Abolude K."/>
            <person name="Beier-Sexton M."/>
            <person name="Carlyon J.A."/>
            <person name="Carter R."/>
            <person name="Day N.P."/>
            <person name="Dumler S.J."/>
            <person name="Dyachenko V."/>
            <person name="Godinez A."/>
            <person name="Kurtti T.J."/>
            <person name="Lichay M."/>
            <person name="Mullins K.E."/>
            <person name="Ott S."/>
            <person name="Pappas-Brown V."/>
            <person name="Paris D.H."/>
            <person name="Patel P."/>
            <person name="Richards A.L."/>
            <person name="Sadzewicz L."/>
            <person name="Sears K."/>
            <person name="Seidman D."/>
            <person name="Sengamalay N."/>
            <person name="Stenos J."/>
            <person name="Tallon L.J."/>
            <person name="Vincent G."/>
            <person name="Fraser C.M."/>
            <person name="Munderloh U."/>
            <person name="Dunning-Hotopp J.C."/>
        </authorList>
    </citation>
    <scope>NUCLEOTIDE SEQUENCE [LARGE SCALE GENOMIC DNA]</scope>
    <source>
        <strain evidence="2 3">Gilliam</strain>
    </source>
</reference>
<organism evidence="2 3">
    <name type="scientific">Orientia tsutsugamushi str. Gilliam</name>
    <dbReference type="NCBI Taxonomy" id="1359184"/>
    <lineage>
        <taxon>Bacteria</taxon>
        <taxon>Pseudomonadati</taxon>
        <taxon>Pseudomonadota</taxon>
        <taxon>Alphaproteobacteria</taxon>
        <taxon>Rickettsiales</taxon>
        <taxon>Rickettsiaceae</taxon>
        <taxon>Rickettsieae</taxon>
        <taxon>Orientia</taxon>
    </lineage>
</organism>